<proteinExistence type="predicted"/>
<sequence>MSEKANRSMSTVLSLIIILMSIDGFRLNDSTKCYHNISPPPFLRTSIVPFILYNISVDISLPSQMIDLQYVCRRNWKG</sequence>
<dbReference type="EMBL" id="ML170247">
    <property type="protein sequence ID" value="TDL16268.1"/>
    <property type="molecule type" value="Genomic_DNA"/>
</dbReference>
<dbReference type="VEuPathDB" id="FungiDB:BD410DRAFT_642795"/>
<protein>
    <submittedName>
        <fullName evidence="2">Uncharacterized protein</fullName>
    </submittedName>
</protein>
<keyword evidence="1" id="KW-0732">Signal</keyword>
<organism evidence="2 3">
    <name type="scientific">Rickenella mellea</name>
    <dbReference type="NCBI Taxonomy" id="50990"/>
    <lineage>
        <taxon>Eukaryota</taxon>
        <taxon>Fungi</taxon>
        <taxon>Dikarya</taxon>
        <taxon>Basidiomycota</taxon>
        <taxon>Agaricomycotina</taxon>
        <taxon>Agaricomycetes</taxon>
        <taxon>Hymenochaetales</taxon>
        <taxon>Rickenellaceae</taxon>
        <taxon>Rickenella</taxon>
    </lineage>
</organism>
<dbReference type="AlphaFoldDB" id="A0A4Y7PMB8"/>
<feature type="chain" id="PRO_5021434717" evidence="1">
    <location>
        <begin position="25"/>
        <end position="78"/>
    </location>
</feature>
<gene>
    <name evidence="2" type="ORF">BD410DRAFT_642795</name>
</gene>
<evidence type="ECO:0000313" key="3">
    <source>
        <dbReference type="Proteomes" id="UP000294933"/>
    </source>
</evidence>
<evidence type="ECO:0000313" key="2">
    <source>
        <dbReference type="EMBL" id="TDL16268.1"/>
    </source>
</evidence>
<evidence type="ECO:0000256" key="1">
    <source>
        <dbReference type="SAM" id="SignalP"/>
    </source>
</evidence>
<reference evidence="2 3" key="1">
    <citation type="submission" date="2018-06" db="EMBL/GenBank/DDBJ databases">
        <title>A transcriptomic atlas of mushroom development highlights an independent origin of complex multicellularity.</title>
        <authorList>
            <consortium name="DOE Joint Genome Institute"/>
            <person name="Krizsan K."/>
            <person name="Almasi E."/>
            <person name="Merenyi Z."/>
            <person name="Sahu N."/>
            <person name="Viragh M."/>
            <person name="Koszo T."/>
            <person name="Mondo S."/>
            <person name="Kiss B."/>
            <person name="Balint B."/>
            <person name="Kues U."/>
            <person name="Barry K."/>
            <person name="Hegedus J.C."/>
            <person name="Henrissat B."/>
            <person name="Johnson J."/>
            <person name="Lipzen A."/>
            <person name="Ohm R."/>
            <person name="Nagy I."/>
            <person name="Pangilinan J."/>
            <person name="Yan J."/>
            <person name="Xiong Y."/>
            <person name="Grigoriev I.V."/>
            <person name="Hibbett D.S."/>
            <person name="Nagy L.G."/>
        </authorList>
    </citation>
    <scope>NUCLEOTIDE SEQUENCE [LARGE SCALE GENOMIC DNA]</scope>
    <source>
        <strain evidence="2 3">SZMC22713</strain>
    </source>
</reference>
<dbReference type="Proteomes" id="UP000294933">
    <property type="component" value="Unassembled WGS sequence"/>
</dbReference>
<accession>A0A4Y7PMB8</accession>
<feature type="signal peptide" evidence="1">
    <location>
        <begin position="1"/>
        <end position="24"/>
    </location>
</feature>
<keyword evidence="3" id="KW-1185">Reference proteome</keyword>
<name>A0A4Y7PMB8_9AGAM</name>